<sequence>MSLDKTDAVAVDTHIWQIAKRDYCKPSPSWASSSAGPSAALTCEVEDAIKTISAAKTLTQRAYNAARALFLGIFGPYCAWALGVLFAADLKSLEAMRFPSPSTVRPVVGRNKKRRISDMENCAPVPASSSSLRTRASNSGPKLTKLDTDGIVTTLDTGFPLRRRSVRLRVKSAQKA</sequence>
<organism evidence="1 2">
    <name type="scientific">Spiromyces aspiralis</name>
    <dbReference type="NCBI Taxonomy" id="68401"/>
    <lineage>
        <taxon>Eukaryota</taxon>
        <taxon>Fungi</taxon>
        <taxon>Fungi incertae sedis</taxon>
        <taxon>Zoopagomycota</taxon>
        <taxon>Kickxellomycotina</taxon>
        <taxon>Kickxellomycetes</taxon>
        <taxon>Kickxellales</taxon>
        <taxon>Kickxellaceae</taxon>
        <taxon>Spiromyces</taxon>
    </lineage>
</organism>
<dbReference type="EMBL" id="JAMZIH010008045">
    <property type="protein sequence ID" value="KAJ1672649.1"/>
    <property type="molecule type" value="Genomic_DNA"/>
</dbReference>
<name>A0ACC1HE84_9FUNG</name>
<dbReference type="Proteomes" id="UP001145114">
    <property type="component" value="Unassembled WGS sequence"/>
</dbReference>
<keyword evidence="1" id="KW-0456">Lyase</keyword>
<evidence type="ECO:0000313" key="1">
    <source>
        <dbReference type="EMBL" id="KAJ1672649.1"/>
    </source>
</evidence>
<comment type="caution">
    <text evidence="1">The sequence shown here is derived from an EMBL/GenBank/DDBJ whole genome shotgun (WGS) entry which is preliminary data.</text>
</comment>
<accession>A0ACC1HE84</accession>
<reference evidence="1" key="1">
    <citation type="submission" date="2022-06" db="EMBL/GenBank/DDBJ databases">
        <title>Phylogenomic reconstructions and comparative analyses of Kickxellomycotina fungi.</title>
        <authorList>
            <person name="Reynolds N.K."/>
            <person name="Stajich J.E."/>
            <person name="Barry K."/>
            <person name="Grigoriev I.V."/>
            <person name="Crous P."/>
            <person name="Smith M.E."/>
        </authorList>
    </citation>
    <scope>NUCLEOTIDE SEQUENCE</scope>
    <source>
        <strain evidence="1">RSA 2271</strain>
    </source>
</reference>
<keyword evidence="2" id="KW-1185">Reference proteome</keyword>
<protein>
    <submittedName>
        <fullName evidence="1">8-oxoguanine glycosylase ogg1</fullName>
        <ecNumber evidence="1">4.2.99.18</ecNumber>
    </submittedName>
</protein>
<gene>
    <name evidence="1" type="primary">OGG1_2</name>
    <name evidence="1" type="ORF">EV182_006770</name>
</gene>
<evidence type="ECO:0000313" key="2">
    <source>
        <dbReference type="Proteomes" id="UP001145114"/>
    </source>
</evidence>
<dbReference type="EC" id="4.2.99.18" evidence="1"/>
<proteinExistence type="predicted"/>